<keyword evidence="6" id="KW-1133">Transmembrane helix</keyword>
<evidence type="ECO:0000256" key="10">
    <source>
        <dbReference type="SAM" id="MobiDB-lite"/>
    </source>
</evidence>
<dbReference type="InterPro" id="IPR010989">
    <property type="entry name" value="SNARE"/>
</dbReference>
<comment type="subcellular location">
    <subcellularLocation>
        <location evidence="1">Golgi apparatus membrane</location>
        <topology evidence="1">Single-pass type IV membrane protein</topology>
    </subcellularLocation>
</comment>
<keyword evidence="8" id="KW-0175">Coiled coil</keyword>
<evidence type="ECO:0000313" key="13">
    <source>
        <dbReference type="Proteomes" id="UP000077266"/>
    </source>
</evidence>
<comment type="similarity">
    <text evidence="2">Belongs to the syntaxin family.</text>
</comment>
<feature type="region of interest" description="Disordered" evidence="10">
    <location>
        <begin position="34"/>
        <end position="53"/>
    </location>
</feature>
<evidence type="ECO:0000256" key="2">
    <source>
        <dbReference type="ARBA" id="ARBA00009063"/>
    </source>
</evidence>
<dbReference type="GO" id="GO:0006886">
    <property type="term" value="P:intracellular protein transport"/>
    <property type="evidence" value="ECO:0007669"/>
    <property type="project" value="TreeGrafter"/>
</dbReference>
<dbReference type="PANTHER" id="PTHR19957">
    <property type="entry name" value="SYNTAXIN"/>
    <property type="match status" value="1"/>
</dbReference>
<evidence type="ECO:0000313" key="12">
    <source>
        <dbReference type="EMBL" id="KZV89621.1"/>
    </source>
</evidence>
<protein>
    <submittedName>
        <fullName evidence="12">t-SNARE</fullName>
    </submittedName>
</protein>
<dbReference type="InterPro" id="IPR045242">
    <property type="entry name" value="Syntaxin"/>
</dbReference>
<dbReference type="STRING" id="1314781.A0A165FW48"/>
<dbReference type="EMBL" id="KV426068">
    <property type="protein sequence ID" value="KZV89621.1"/>
    <property type="molecule type" value="Genomic_DNA"/>
</dbReference>
<keyword evidence="3" id="KW-0813">Transport</keyword>
<name>A0A165FW48_EXIGL</name>
<dbReference type="SUPFAM" id="SSF47661">
    <property type="entry name" value="t-snare proteins"/>
    <property type="match status" value="1"/>
</dbReference>
<dbReference type="GO" id="GO:0000149">
    <property type="term" value="F:SNARE binding"/>
    <property type="evidence" value="ECO:0007669"/>
    <property type="project" value="TreeGrafter"/>
</dbReference>
<keyword evidence="4" id="KW-0812">Transmembrane</keyword>
<feature type="domain" description="T-SNARE coiled-coil homology" evidence="11">
    <location>
        <begin position="229"/>
        <end position="291"/>
    </location>
</feature>
<proteinExistence type="inferred from homology"/>
<evidence type="ECO:0000256" key="6">
    <source>
        <dbReference type="ARBA" id="ARBA00022989"/>
    </source>
</evidence>
<keyword evidence="7" id="KW-0333">Golgi apparatus</keyword>
<evidence type="ECO:0000256" key="9">
    <source>
        <dbReference type="ARBA" id="ARBA00023136"/>
    </source>
</evidence>
<dbReference type="InParanoid" id="A0A165FW48"/>
<dbReference type="InterPro" id="IPR000727">
    <property type="entry name" value="T_SNARE_dom"/>
</dbReference>
<gene>
    <name evidence="12" type="ORF">EXIGLDRAFT_721195</name>
</gene>
<dbReference type="Proteomes" id="UP000077266">
    <property type="component" value="Unassembled WGS sequence"/>
</dbReference>
<keyword evidence="13" id="KW-1185">Reference proteome</keyword>
<dbReference type="FunCoup" id="A0A165FW48">
    <property type="interactions" value="508"/>
</dbReference>
<dbReference type="GO" id="GO:0031201">
    <property type="term" value="C:SNARE complex"/>
    <property type="evidence" value="ECO:0007669"/>
    <property type="project" value="TreeGrafter"/>
</dbReference>
<dbReference type="PANTHER" id="PTHR19957:SF83">
    <property type="entry name" value="SYNTAXIN-16"/>
    <property type="match status" value="1"/>
</dbReference>
<accession>A0A165FW48</accession>
<dbReference type="GO" id="GO:0048278">
    <property type="term" value="P:vesicle docking"/>
    <property type="evidence" value="ECO:0007669"/>
    <property type="project" value="TreeGrafter"/>
</dbReference>
<sequence length="293" mass="31900">MSTRSRTLLFISYRDSKARATKYSRRSSYVPQLDDDSESAALIPGPSSPSTSQQHLAINLDVALPPRWVDTSDRVEGLLVQLQGKIAQLDKLHAKHVLPGFADRTQEERDIDALTADITRDFRACHKLVHSIVPPPTTSYPPGKDAPNTDPAARNLQRALAAKLQDASAAFRKKQRVYMDKLTGHATKNADLLVASGAVSLRGSESAQAVEEDVQMSAQTLQTQTRSTDPSLTARSAELAHLAQSISGLADLFKDLSSLVVEQGTILDSVEYNIEMAASELKEAEGELKVAQR</sequence>
<dbReference type="PROSITE" id="PS50192">
    <property type="entry name" value="T_SNARE"/>
    <property type="match status" value="1"/>
</dbReference>
<evidence type="ECO:0000256" key="4">
    <source>
        <dbReference type="ARBA" id="ARBA00022692"/>
    </source>
</evidence>
<dbReference type="CDD" id="cd15845">
    <property type="entry name" value="SNARE_syntaxin16"/>
    <property type="match status" value="1"/>
</dbReference>
<evidence type="ECO:0000256" key="8">
    <source>
        <dbReference type="ARBA" id="ARBA00023054"/>
    </source>
</evidence>
<dbReference type="SMART" id="SM00397">
    <property type="entry name" value="t_SNARE"/>
    <property type="match status" value="1"/>
</dbReference>
<keyword evidence="5" id="KW-0653">Protein transport</keyword>
<organism evidence="12 13">
    <name type="scientific">Exidia glandulosa HHB12029</name>
    <dbReference type="NCBI Taxonomy" id="1314781"/>
    <lineage>
        <taxon>Eukaryota</taxon>
        <taxon>Fungi</taxon>
        <taxon>Dikarya</taxon>
        <taxon>Basidiomycota</taxon>
        <taxon>Agaricomycotina</taxon>
        <taxon>Agaricomycetes</taxon>
        <taxon>Auriculariales</taxon>
        <taxon>Exidiaceae</taxon>
        <taxon>Exidia</taxon>
    </lineage>
</organism>
<evidence type="ECO:0000256" key="5">
    <source>
        <dbReference type="ARBA" id="ARBA00022927"/>
    </source>
</evidence>
<dbReference type="OrthoDB" id="10251371at2759"/>
<dbReference type="Gene3D" id="1.20.58.70">
    <property type="match status" value="1"/>
</dbReference>
<reference evidence="12 13" key="1">
    <citation type="journal article" date="2016" name="Mol. Biol. Evol.">
        <title>Comparative Genomics of Early-Diverging Mushroom-Forming Fungi Provides Insights into the Origins of Lignocellulose Decay Capabilities.</title>
        <authorList>
            <person name="Nagy L.G."/>
            <person name="Riley R."/>
            <person name="Tritt A."/>
            <person name="Adam C."/>
            <person name="Daum C."/>
            <person name="Floudas D."/>
            <person name="Sun H."/>
            <person name="Yadav J.S."/>
            <person name="Pangilinan J."/>
            <person name="Larsson K.H."/>
            <person name="Matsuura K."/>
            <person name="Barry K."/>
            <person name="Labutti K."/>
            <person name="Kuo R."/>
            <person name="Ohm R.A."/>
            <person name="Bhattacharya S.S."/>
            <person name="Shirouzu T."/>
            <person name="Yoshinaga Y."/>
            <person name="Martin F.M."/>
            <person name="Grigoriev I.V."/>
            <person name="Hibbett D.S."/>
        </authorList>
    </citation>
    <scope>NUCLEOTIDE SEQUENCE [LARGE SCALE GENOMIC DNA]</scope>
    <source>
        <strain evidence="12 13">HHB12029</strain>
    </source>
</reference>
<evidence type="ECO:0000256" key="7">
    <source>
        <dbReference type="ARBA" id="ARBA00023034"/>
    </source>
</evidence>
<evidence type="ECO:0000256" key="3">
    <source>
        <dbReference type="ARBA" id="ARBA00022448"/>
    </source>
</evidence>
<dbReference type="GO" id="GO:0005484">
    <property type="term" value="F:SNAP receptor activity"/>
    <property type="evidence" value="ECO:0007669"/>
    <property type="project" value="TreeGrafter"/>
</dbReference>
<dbReference type="GO" id="GO:0006906">
    <property type="term" value="P:vesicle fusion"/>
    <property type="evidence" value="ECO:0007669"/>
    <property type="project" value="TreeGrafter"/>
</dbReference>
<evidence type="ECO:0000256" key="1">
    <source>
        <dbReference type="ARBA" id="ARBA00004409"/>
    </source>
</evidence>
<evidence type="ECO:0000259" key="11">
    <source>
        <dbReference type="PROSITE" id="PS50192"/>
    </source>
</evidence>
<dbReference type="AlphaFoldDB" id="A0A165FW48"/>
<dbReference type="GO" id="GO:0000139">
    <property type="term" value="C:Golgi membrane"/>
    <property type="evidence" value="ECO:0007669"/>
    <property type="project" value="UniProtKB-SubCell"/>
</dbReference>
<keyword evidence="9" id="KW-0472">Membrane</keyword>